<name>A0A2H0N6T9_9BACT</name>
<organism evidence="2 3">
    <name type="scientific">Candidatus Magasanikbacteria bacterium CG11_big_fil_rev_8_21_14_0_20_39_34</name>
    <dbReference type="NCBI Taxonomy" id="1974653"/>
    <lineage>
        <taxon>Bacteria</taxon>
        <taxon>Candidatus Magasanikiibacteriota</taxon>
    </lineage>
</organism>
<comment type="caution">
    <text evidence="2">The sequence shown here is derived from an EMBL/GenBank/DDBJ whole genome shotgun (WGS) entry which is preliminary data.</text>
</comment>
<evidence type="ECO:0000259" key="1">
    <source>
        <dbReference type="Pfam" id="PF01978"/>
    </source>
</evidence>
<dbReference type="InterPro" id="IPR051797">
    <property type="entry name" value="TrmB-like"/>
</dbReference>
<protein>
    <recommendedName>
        <fullName evidence="1">Transcription regulator TrmB N-terminal domain-containing protein</fullName>
    </recommendedName>
</protein>
<sequence length="244" mass="28384">MNKKLTKALQNIGMDDKEAEVYLACLELESASNAQIAQKTKLNRITNYEVLKRLQYRGIVKSFRKRKVMHFLAIDPRIILKRAKERVQDAEESLPELLAISNQMKKKPKVMFFDGLEGIKSLYEDSLTTKKEILTFTNAQDLHGILEKFMDKYVDERVKKKIPLRGIAPDDKFGKKAKMNAQESLRQARLFSKEKYMIHNEILIYDDKVALYSAEDEIGLLIESKSISQTFSTLWNMVWDNIEE</sequence>
<dbReference type="SUPFAM" id="SSF46785">
    <property type="entry name" value="Winged helix' DNA-binding domain"/>
    <property type="match status" value="1"/>
</dbReference>
<proteinExistence type="predicted"/>
<gene>
    <name evidence="2" type="ORF">COV59_00480</name>
</gene>
<dbReference type="AlphaFoldDB" id="A0A2H0N6T9"/>
<dbReference type="PANTHER" id="PTHR34293">
    <property type="entry name" value="HTH-TYPE TRANSCRIPTIONAL REGULATOR TRMBL2"/>
    <property type="match status" value="1"/>
</dbReference>
<feature type="domain" description="Transcription regulator TrmB N-terminal" evidence="1">
    <location>
        <begin position="9"/>
        <end position="76"/>
    </location>
</feature>
<dbReference type="PANTHER" id="PTHR34293:SF1">
    <property type="entry name" value="HTH-TYPE TRANSCRIPTIONAL REGULATOR TRMBL2"/>
    <property type="match status" value="1"/>
</dbReference>
<dbReference type="Gene3D" id="1.10.10.10">
    <property type="entry name" value="Winged helix-like DNA-binding domain superfamily/Winged helix DNA-binding domain"/>
    <property type="match status" value="1"/>
</dbReference>
<dbReference type="EMBL" id="PCWN01000001">
    <property type="protein sequence ID" value="PIR04587.1"/>
    <property type="molecule type" value="Genomic_DNA"/>
</dbReference>
<evidence type="ECO:0000313" key="3">
    <source>
        <dbReference type="Proteomes" id="UP000229600"/>
    </source>
</evidence>
<dbReference type="InterPro" id="IPR036390">
    <property type="entry name" value="WH_DNA-bd_sf"/>
</dbReference>
<dbReference type="InterPro" id="IPR036388">
    <property type="entry name" value="WH-like_DNA-bd_sf"/>
</dbReference>
<dbReference type="InterPro" id="IPR002831">
    <property type="entry name" value="Tscrpt_reg_TrmB_N"/>
</dbReference>
<accession>A0A2H0N6T9</accession>
<dbReference type="Pfam" id="PF01978">
    <property type="entry name" value="TrmB"/>
    <property type="match status" value="1"/>
</dbReference>
<evidence type="ECO:0000313" key="2">
    <source>
        <dbReference type="EMBL" id="PIR04587.1"/>
    </source>
</evidence>
<dbReference type="Proteomes" id="UP000229600">
    <property type="component" value="Unassembled WGS sequence"/>
</dbReference>
<reference evidence="2 3" key="1">
    <citation type="submission" date="2017-09" db="EMBL/GenBank/DDBJ databases">
        <title>Depth-based differentiation of microbial function through sediment-hosted aquifers and enrichment of novel symbionts in the deep terrestrial subsurface.</title>
        <authorList>
            <person name="Probst A.J."/>
            <person name="Ladd B."/>
            <person name="Jarett J.K."/>
            <person name="Geller-Mcgrath D.E."/>
            <person name="Sieber C.M."/>
            <person name="Emerson J.B."/>
            <person name="Anantharaman K."/>
            <person name="Thomas B.C."/>
            <person name="Malmstrom R."/>
            <person name="Stieglmeier M."/>
            <person name="Klingl A."/>
            <person name="Woyke T."/>
            <person name="Ryan C.M."/>
            <person name="Banfield J.F."/>
        </authorList>
    </citation>
    <scope>NUCLEOTIDE SEQUENCE [LARGE SCALE GENOMIC DNA]</scope>
    <source>
        <strain evidence="2">CG11_big_fil_rev_8_21_14_0_20_39_34</strain>
    </source>
</reference>